<gene>
    <name evidence="1" type="ORF">HQR01_00390</name>
</gene>
<evidence type="ECO:0000313" key="2">
    <source>
        <dbReference type="Proteomes" id="UP000504693"/>
    </source>
</evidence>
<dbReference type="Proteomes" id="UP000504693">
    <property type="component" value="Chromosome"/>
</dbReference>
<dbReference type="Pfam" id="PF07237">
    <property type="entry name" value="DUF1428"/>
    <property type="match status" value="1"/>
</dbReference>
<sequence>MYVNGFVVPVPEDKKDAYRDVAEKFWPIAHDHGCIGHVEAWEADVKDGQHTDFRKAVDLKPGERVVFSWMTWPDKETADAAHEKMMADERMATQFGPPDGSGMPFDGKRMIFGGFEVILNKEA</sequence>
<dbReference type="Gene3D" id="3.30.70.100">
    <property type="match status" value="1"/>
</dbReference>
<name>A0A7D3XXD8_9SPHN</name>
<protein>
    <submittedName>
        <fullName evidence="1">DUF1428 domain-containing protein</fullName>
    </submittedName>
</protein>
<dbReference type="AlphaFoldDB" id="A0A7D3XXD8"/>
<accession>A0A7D3XXD8</accession>
<organism evidence="1 2">
    <name type="scientific">Erythrobacter mangrovi</name>
    <dbReference type="NCBI Taxonomy" id="2739433"/>
    <lineage>
        <taxon>Bacteria</taxon>
        <taxon>Pseudomonadati</taxon>
        <taxon>Pseudomonadota</taxon>
        <taxon>Alphaproteobacteria</taxon>
        <taxon>Sphingomonadales</taxon>
        <taxon>Erythrobacteraceae</taxon>
        <taxon>Erythrobacter/Porphyrobacter group</taxon>
        <taxon>Erythrobacter</taxon>
    </lineage>
</organism>
<dbReference type="PIRSF" id="PIRSF007028">
    <property type="entry name" value="UCP007028"/>
    <property type="match status" value="1"/>
</dbReference>
<proteinExistence type="predicted"/>
<keyword evidence="2" id="KW-1185">Reference proteome</keyword>
<dbReference type="InterPro" id="IPR011008">
    <property type="entry name" value="Dimeric_a/b-barrel"/>
</dbReference>
<reference evidence="1 2" key="1">
    <citation type="submission" date="2020-05" db="EMBL/GenBank/DDBJ databases">
        <title>Erythrobacter mangrovi sp. nov., isolated from rhizosphere soil of mangrove plant (Kandelia candel).</title>
        <authorList>
            <person name="Ye Y.H."/>
        </authorList>
    </citation>
    <scope>NUCLEOTIDE SEQUENCE [LARGE SCALE GENOMIC DNA]</scope>
    <source>
        <strain evidence="1 2">EB310</strain>
    </source>
</reference>
<evidence type="ECO:0000313" key="1">
    <source>
        <dbReference type="EMBL" id="QKG69952.1"/>
    </source>
</evidence>
<dbReference type="EMBL" id="CP053921">
    <property type="protein sequence ID" value="QKG69952.1"/>
    <property type="molecule type" value="Genomic_DNA"/>
</dbReference>
<dbReference type="KEGG" id="emv:HQR01_00390"/>
<dbReference type="SUPFAM" id="SSF54909">
    <property type="entry name" value="Dimeric alpha+beta barrel"/>
    <property type="match status" value="1"/>
</dbReference>
<dbReference type="InterPro" id="IPR009874">
    <property type="entry name" value="DUF1428"/>
</dbReference>
<dbReference type="RefSeq" id="WP_173211839.1">
    <property type="nucleotide sequence ID" value="NZ_CP053921.1"/>
</dbReference>